<dbReference type="Gene3D" id="1.10.8.500">
    <property type="entry name" value="HAMP domain in histidine kinase"/>
    <property type="match status" value="1"/>
</dbReference>
<dbReference type="Pfam" id="PF00672">
    <property type="entry name" value="HAMP"/>
    <property type="match status" value="1"/>
</dbReference>
<feature type="domain" description="HAMP" evidence="6">
    <location>
        <begin position="373"/>
        <end position="426"/>
    </location>
</feature>
<feature type="transmembrane region" description="Helical" evidence="4">
    <location>
        <begin position="352"/>
        <end position="372"/>
    </location>
</feature>
<reference evidence="7 8" key="1">
    <citation type="submission" date="2019-09" db="EMBL/GenBank/DDBJ databases">
        <title>Genome sequence of Roseospira marina, one of the more divergent members of the non-sulfur purple photosynthetic bacterial family, the Rhodospirillaceae.</title>
        <authorList>
            <person name="Meyer T."/>
            <person name="Kyndt J."/>
        </authorList>
    </citation>
    <scope>NUCLEOTIDE SEQUENCE [LARGE SCALE GENOMIC DNA]</scope>
    <source>
        <strain evidence="7 8">DSM 15113</strain>
    </source>
</reference>
<keyword evidence="4" id="KW-0472">Membrane</keyword>
<accession>A0A5M6IA47</accession>
<evidence type="ECO:0000259" key="5">
    <source>
        <dbReference type="PROSITE" id="PS50111"/>
    </source>
</evidence>
<dbReference type="Pfam" id="PF00015">
    <property type="entry name" value="MCPsignal"/>
    <property type="match status" value="1"/>
</dbReference>
<evidence type="ECO:0000256" key="3">
    <source>
        <dbReference type="PROSITE-ProRule" id="PRU00284"/>
    </source>
</evidence>
<dbReference type="GO" id="GO:0016020">
    <property type="term" value="C:membrane"/>
    <property type="evidence" value="ECO:0007669"/>
    <property type="project" value="InterPro"/>
</dbReference>
<dbReference type="SMART" id="SM00304">
    <property type="entry name" value="HAMP"/>
    <property type="match status" value="1"/>
</dbReference>
<keyword evidence="1 3" id="KW-0807">Transducer</keyword>
<comment type="caution">
    <text evidence="7">The sequence shown here is derived from an EMBL/GenBank/DDBJ whole genome shotgun (WGS) entry which is preliminary data.</text>
</comment>
<dbReference type="GO" id="GO:0007165">
    <property type="term" value="P:signal transduction"/>
    <property type="evidence" value="ECO:0007669"/>
    <property type="project" value="UniProtKB-KW"/>
</dbReference>
<dbReference type="SUPFAM" id="SSF58104">
    <property type="entry name" value="Methyl-accepting chemotaxis protein (MCP) signaling domain"/>
    <property type="match status" value="1"/>
</dbReference>
<keyword evidence="4" id="KW-1133">Transmembrane helix</keyword>
<dbReference type="CDD" id="cd06225">
    <property type="entry name" value="HAMP"/>
    <property type="match status" value="1"/>
</dbReference>
<organism evidence="7 8">
    <name type="scientific">Roseospira marina</name>
    <dbReference type="NCBI Taxonomy" id="140057"/>
    <lineage>
        <taxon>Bacteria</taxon>
        <taxon>Pseudomonadati</taxon>
        <taxon>Pseudomonadota</taxon>
        <taxon>Alphaproteobacteria</taxon>
        <taxon>Rhodospirillales</taxon>
        <taxon>Rhodospirillaceae</taxon>
        <taxon>Roseospira</taxon>
    </lineage>
</organism>
<gene>
    <name evidence="7" type="ORF">F1188_12760</name>
</gene>
<dbReference type="Gene3D" id="1.10.287.950">
    <property type="entry name" value="Methyl-accepting chemotaxis protein"/>
    <property type="match status" value="1"/>
</dbReference>
<dbReference type="CDD" id="cd18774">
    <property type="entry name" value="PDC2_HK_sensor"/>
    <property type="match status" value="1"/>
</dbReference>
<comment type="similarity">
    <text evidence="2">Belongs to the methyl-accepting chemotaxis (MCP) protein family.</text>
</comment>
<evidence type="ECO:0000256" key="4">
    <source>
        <dbReference type="SAM" id="Phobius"/>
    </source>
</evidence>
<dbReference type="PANTHER" id="PTHR32089:SF112">
    <property type="entry name" value="LYSOZYME-LIKE PROTEIN-RELATED"/>
    <property type="match status" value="1"/>
</dbReference>
<evidence type="ECO:0000313" key="8">
    <source>
        <dbReference type="Proteomes" id="UP000324065"/>
    </source>
</evidence>
<protein>
    <submittedName>
        <fullName evidence="7">HAMP domain-containing protein</fullName>
    </submittedName>
</protein>
<evidence type="ECO:0000256" key="2">
    <source>
        <dbReference type="ARBA" id="ARBA00029447"/>
    </source>
</evidence>
<dbReference type="OrthoDB" id="315417at2"/>
<dbReference type="InterPro" id="IPR003660">
    <property type="entry name" value="HAMP_dom"/>
</dbReference>
<dbReference type="PANTHER" id="PTHR32089">
    <property type="entry name" value="METHYL-ACCEPTING CHEMOTAXIS PROTEIN MCPB"/>
    <property type="match status" value="1"/>
</dbReference>
<feature type="domain" description="Methyl-accepting transducer" evidence="5">
    <location>
        <begin position="467"/>
        <end position="689"/>
    </location>
</feature>
<dbReference type="PROSITE" id="PS50885">
    <property type="entry name" value="HAMP"/>
    <property type="match status" value="1"/>
</dbReference>
<keyword evidence="8" id="KW-1185">Reference proteome</keyword>
<dbReference type="Gene3D" id="3.30.450.20">
    <property type="entry name" value="PAS domain"/>
    <property type="match status" value="1"/>
</dbReference>
<dbReference type="AlphaFoldDB" id="A0A5M6IA47"/>
<dbReference type="SMART" id="SM00283">
    <property type="entry name" value="MA"/>
    <property type="match status" value="1"/>
</dbReference>
<dbReference type="PROSITE" id="PS50111">
    <property type="entry name" value="CHEMOTAXIS_TRANSDUC_2"/>
    <property type="match status" value="1"/>
</dbReference>
<dbReference type="RefSeq" id="WP_150062814.1">
    <property type="nucleotide sequence ID" value="NZ_JACHII010000009.1"/>
</dbReference>
<dbReference type="InterPro" id="IPR004089">
    <property type="entry name" value="MCPsignal_dom"/>
</dbReference>
<sequence length="723" mass="76295">MPRIFSSLRIAIVLPVLIVLVALLAAGVTGTLAYDYAEHALTEQAQDKLTVLRIGRATALADYLEDVDGDLYIVSHSDMAARALKDFGLGYDAARRNAPGNDVTAALQRIYITDNPHPDGEKQRLDAGPDGLWYDEQHAVYHPWFRALQEQRGYYDIFLISPDGDVIYTVFKELDFATNLKTGAWADSGLGTVFRDIANNPDPNTVAFVDFEPYGPSAGAPASFIARAVFDERGRYAGVLAYQMPIGRLDHIMQVSAGMGETGEAYLVGSDLLMRSDSRFSDTTTILKILVETDAARAAMAGDEGVMQIRDYRDVPVISAYGHVDFHGVRWGVLAEADVAEVLGPVEDMRHFMGIAAVAVVVVVGILGVVFARTITRPLASMTAAMDRLAHGDLSGAIPARERTDELGDMADAMEVFQSHFQAMETMKADQERERAAAAAARRADLMAMADRFEQDVSGVVTAVTASAREMEQAANALTGSADHTTDQAATVASAAEHTSANVNSVASATEQLAASISEIARQVTQAKTTADDAMAQAERTTGQVRALDEAAGHIGQVIGLITDIASQTNLLALNASIEAARAGEAGRGFAIVANEVKVLASQTARATEEIGRHIGAVQANTEKTVAAISQFAETVGRIGEVSAAVAAAVEQQTAAVSEVSRNTAEAANGTQAVSASIGAVTGSAEDAGRAARAVHTAASDLNQRAADLSATVARFLSGVRAG</sequence>
<proteinExistence type="inferred from homology"/>
<dbReference type="Proteomes" id="UP000324065">
    <property type="component" value="Unassembled WGS sequence"/>
</dbReference>
<evidence type="ECO:0000313" key="7">
    <source>
        <dbReference type="EMBL" id="KAA5605144.1"/>
    </source>
</evidence>
<dbReference type="EMBL" id="VWPJ01000011">
    <property type="protein sequence ID" value="KAA5605144.1"/>
    <property type="molecule type" value="Genomic_DNA"/>
</dbReference>
<name>A0A5M6IA47_9PROT</name>
<evidence type="ECO:0000259" key="6">
    <source>
        <dbReference type="PROSITE" id="PS50885"/>
    </source>
</evidence>
<evidence type="ECO:0000256" key="1">
    <source>
        <dbReference type="ARBA" id="ARBA00023224"/>
    </source>
</evidence>
<keyword evidence="4" id="KW-0812">Transmembrane</keyword>